<reference evidence="1" key="1">
    <citation type="journal article" date="2015" name="Nature">
        <title>Complex archaea that bridge the gap between prokaryotes and eukaryotes.</title>
        <authorList>
            <person name="Spang A."/>
            <person name="Saw J.H."/>
            <person name="Jorgensen S.L."/>
            <person name="Zaremba-Niedzwiedzka K."/>
            <person name="Martijn J."/>
            <person name="Lind A.E."/>
            <person name="van Eijk R."/>
            <person name="Schleper C."/>
            <person name="Guy L."/>
            <person name="Ettema T.J."/>
        </authorList>
    </citation>
    <scope>NUCLEOTIDE SEQUENCE</scope>
</reference>
<dbReference type="AlphaFoldDB" id="A0A0F9L0U2"/>
<name>A0A0F9L0U2_9ZZZZ</name>
<organism evidence="1">
    <name type="scientific">marine sediment metagenome</name>
    <dbReference type="NCBI Taxonomy" id="412755"/>
    <lineage>
        <taxon>unclassified sequences</taxon>
        <taxon>metagenomes</taxon>
        <taxon>ecological metagenomes</taxon>
    </lineage>
</organism>
<protein>
    <recommendedName>
        <fullName evidence="2">PRC-barrel domain-containing protein</fullName>
    </recommendedName>
</protein>
<comment type="caution">
    <text evidence="1">The sequence shown here is derived from an EMBL/GenBank/DDBJ whole genome shotgun (WGS) entry which is preliminary data.</text>
</comment>
<sequence>MTDNGKYLGSLVRDTITGFKGRVIAHTTYLHDNDDVLVQPEHLNSDDGSLPKSATFPVKRVKFMKEERC</sequence>
<gene>
    <name evidence="1" type="ORF">LCGC14_1338240</name>
</gene>
<proteinExistence type="predicted"/>
<evidence type="ECO:0008006" key="2">
    <source>
        <dbReference type="Google" id="ProtNLM"/>
    </source>
</evidence>
<accession>A0A0F9L0U2</accession>
<evidence type="ECO:0000313" key="1">
    <source>
        <dbReference type="EMBL" id="KKM80601.1"/>
    </source>
</evidence>
<dbReference type="EMBL" id="LAZR01008155">
    <property type="protein sequence ID" value="KKM80601.1"/>
    <property type="molecule type" value="Genomic_DNA"/>
</dbReference>